<feature type="domain" description="Chromo" evidence="6">
    <location>
        <begin position="826"/>
        <end position="885"/>
    </location>
</feature>
<feature type="region of interest" description="Disordered" evidence="5">
    <location>
        <begin position="969"/>
        <end position="1018"/>
    </location>
</feature>
<keyword evidence="2" id="KW-0677">Repeat</keyword>
<dbReference type="InterPro" id="IPR000953">
    <property type="entry name" value="Chromo/chromo_shadow_dom"/>
</dbReference>
<feature type="compositionally biased region" description="Basic and acidic residues" evidence="5">
    <location>
        <begin position="901"/>
        <end position="916"/>
    </location>
</feature>
<dbReference type="SUPFAM" id="SSF50985">
    <property type="entry name" value="RCC1/BLIP-II"/>
    <property type="match status" value="2"/>
</dbReference>
<dbReference type="PRINTS" id="PR00504">
    <property type="entry name" value="CHROMODOMAIN"/>
</dbReference>
<dbReference type="InterPro" id="IPR051210">
    <property type="entry name" value="Ub_ligase/GEF_domain"/>
</dbReference>
<evidence type="ECO:0000313" key="8">
    <source>
        <dbReference type="Proteomes" id="UP000288716"/>
    </source>
</evidence>
<feature type="repeat" description="RCC1" evidence="4">
    <location>
        <begin position="188"/>
        <end position="240"/>
    </location>
</feature>
<dbReference type="VEuPathDB" id="VectorBase:LDEU003674"/>
<dbReference type="Gene3D" id="2.130.10.30">
    <property type="entry name" value="Regulator of chromosome condensation 1/beta-lactamase-inhibitor protein II"/>
    <property type="match status" value="2"/>
</dbReference>
<dbReference type="InterPro" id="IPR017984">
    <property type="entry name" value="Chromo_dom_subgr"/>
</dbReference>
<dbReference type="InterPro" id="IPR023780">
    <property type="entry name" value="Chromo_domain"/>
</dbReference>
<dbReference type="STRING" id="299467.A0A443SLF2"/>
<dbReference type="InterPro" id="IPR058923">
    <property type="entry name" value="RCC1-like_dom"/>
</dbReference>
<dbReference type="Pfam" id="PF25390">
    <property type="entry name" value="WD40_RLD"/>
    <property type="match status" value="1"/>
</dbReference>
<feature type="repeat" description="RCC1" evidence="4">
    <location>
        <begin position="129"/>
        <end position="188"/>
    </location>
</feature>
<sequence length="1078" mass="121852">PQLLGKVLKELINSLPHLSQKLLVPVACNFDPRKAKVQILLNRVLPQLRAEYLDDDRSDEFEFVTKTDVLNFFIFVLLMVLRNKEVNKRYDRRLIDFGNCGKSKKIKKSPKKDFAVSAGYCHSAAICDGTAYMWGKPHFGNLAFSDFNSSETESVINPVPLTLFSKTMAVAVSSISCGAHHTLVLTDCGCFAFGSSKYGQLGVGNNLKQTSIPTLIEMLVNESVTSLSCGQYHSLAVCSQGKLFSWGWGIHGQLGHGNTENIYLPKQVNALLKKHIVSACGGYSHSVALDSEGIVYAFGNNLFGQLGNGSNLKSSVPQPVTQLKYRIKMISSHYFHTLALAVDKRTLFIWGSNPHTIRLHAQAARKNKSSQQNNENISCTNHLYPQSVNTNLFNCDIKKISTGNTHCLLLTTNGQVYSWGRGSDGQLGHGANCKELKDPLLIPMKNLVHDIECGHDFSLCVDNCGNFFGWGQNSHSQLGTQNCSPHFKTSFDKKNRKITIRTNRRLITLVPGEKPIEVKPIKIIFPPNPDDYCDSFSIDNKSIICHNFLSAVSNNDPLTNEQVLNYDQTILASLLFSNKQYLDFKSVVTRCLTFENYQGAAIVFEILEEYDESLYFHLKALHHSSTSDDLFNEYLRLIIAFHISKTMNSINSSKKVLHKLYTFWKTINKEMEELENIIIHCYEQKIENFVFGVIFFIFIEEFENVFQFSKSFKLLLASTTLNYLKKRGISCLTSEPVMTLMTANCQLLDFPTEKLWKNIVKNIGEIGASAESTGVEFSSADDEIVVFSCNHCFAADIFRDQHSSNECEASVDNFSDQLCPKLEEEYKVEEILDKRFNHQGKAEYFLKWEGYDESHNTWEPEENLECESLLAEFEQKRRDSKPGQSTSSEAEGVVGFGDVEENNHENEECHVQESKASETIVESNTEDSESLGKNKKRKRKLEANCDSVITPKRESKAVFENETSSRLMAETAYDSSTDSTETNEEAMDYKQLNGRSDHVTENGVDEKSEGMEIDEPEKVIACGKNDDESEVKFLIKMKNCKDPKVFQGNEAKEKWPLHIIEYYETLIRWTDEKKTPEA</sequence>
<dbReference type="EMBL" id="NCKV01001427">
    <property type="protein sequence ID" value="RWS28366.1"/>
    <property type="molecule type" value="Genomic_DNA"/>
</dbReference>
<feature type="region of interest" description="Disordered" evidence="5">
    <location>
        <begin position="875"/>
        <end position="940"/>
    </location>
</feature>
<dbReference type="CDD" id="cd00034">
    <property type="entry name" value="CSD"/>
    <property type="match status" value="1"/>
</dbReference>
<dbReference type="GO" id="GO:0000792">
    <property type="term" value="C:heterochromatin"/>
    <property type="evidence" value="ECO:0007669"/>
    <property type="project" value="UniProtKB-ARBA"/>
</dbReference>
<dbReference type="SMART" id="SM00300">
    <property type="entry name" value="ChSh"/>
    <property type="match status" value="1"/>
</dbReference>
<keyword evidence="3" id="KW-0539">Nucleus</keyword>
<dbReference type="Pfam" id="PF00385">
    <property type="entry name" value="Chromo"/>
    <property type="match status" value="1"/>
</dbReference>
<evidence type="ECO:0000256" key="2">
    <source>
        <dbReference type="ARBA" id="ARBA00022737"/>
    </source>
</evidence>
<dbReference type="SUPFAM" id="SSF54160">
    <property type="entry name" value="Chromo domain-like"/>
    <property type="match status" value="2"/>
</dbReference>
<accession>A0A443SLF2</accession>
<dbReference type="InterPro" id="IPR016197">
    <property type="entry name" value="Chromo-like_dom_sf"/>
</dbReference>
<dbReference type="InterPro" id="IPR008251">
    <property type="entry name" value="Chromo_shadow_dom"/>
</dbReference>
<feature type="non-terminal residue" evidence="7">
    <location>
        <position position="1"/>
    </location>
</feature>
<dbReference type="PROSITE" id="PS00626">
    <property type="entry name" value="RCC1_2"/>
    <property type="match status" value="3"/>
</dbReference>
<dbReference type="GO" id="GO:0005634">
    <property type="term" value="C:nucleus"/>
    <property type="evidence" value="ECO:0007669"/>
    <property type="project" value="UniProtKB-SubCell"/>
</dbReference>
<dbReference type="InterPro" id="IPR023779">
    <property type="entry name" value="Chromodomain_CS"/>
</dbReference>
<dbReference type="OrthoDB" id="6513315at2759"/>
<dbReference type="PROSITE" id="PS50013">
    <property type="entry name" value="CHROMO_2"/>
    <property type="match status" value="1"/>
</dbReference>
<feature type="repeat" description="RCC1" evidence="4">
    <location>
        <begin position="241"/>
        <end position="292"/>
    </location>
</feature>
<feature type="compositionally biased region" description="Basic and acidic residues" evidence="5">
    <location>
        <begin position="995"/>
        <end position="1010"/>
    </location>
</feature>
<comment type="caution">
    <text evidence="7">The sequence shown here is derived from an EMBL/GenBank/DDBJ whole genome shotgun (WGS) entry which is preliminary data.</text>
</comment>
<dbReference type="PROSITE" id="PS00598">
    <property type="entry name" value="CHROMO_1"/>
    <property type="match status" value="1"/>
</dbReference>
<comment type="subcellular location">
    <subcellularLocation>
        <location evidence="1">Nucleus</location>
    </subcellularLocation>
</comment>
<dbReference type="Pfam" id="PF01393">
    <property type="entry name" value="Chromo_shadow"/>
    <property type="match status" value="1"/>
</dbReference>
<feature type="repeat" description="RCC1" evidence="4">
    <location>
        <begin position="414"/>
        <end position="464"/>
    </location>
</feature>
<keyword evidence="8" id="KW-1185">Reference proteome</keyword>
<evidence type="ECO:0000256" key="4">
    <source>
        <dbReference type="PROSITE-ProRule" id="PRU00235"/>
    </source>
</evidence>
<dbReference type="PANTHER" id="PTHR22870:SF466">
    <property type="entry name" value="ANKYRIN REPEAT-CONTAINING PROTEIN"/>
    <property type="match status" value="1"/>
</dbReference>
<dbReference type="Pfam" id="PF00415">
    <property type="entry name" value="RCC1"/>
    <property type="match status" value="1"/>
</dbReference>
<organism evidence="7 8">
    <name type="scientific">Leptotrombidium deliense</name>
    <dbReference type="NCBI Taxonomy" id="299467"/>
    <lineage>
        <taxon>Eukaryota</taxon>
        <taxon>Metazoa</taxon>
        <taxon>Ecdysozoa</taxon>
        <taxon>Arthropoda</taxon>
        <taxon>Chelicerata</taxon>
        <taxon>Arachnida</taxon>
        <taxon>Acari</taxon>
        <taxon>Acariformes</taxon>
        <taxon>Trombidiformes</taxon>
        <taxon>Prostigmata</taxon>
        <taxon>Anystina</taxon>
        <taxon>Parasitengona</taxon>
        <taxon>Trombiculoidea</taxon>
        <taxon>Trombiculidae</taxon>
        <taxon>Leptotrombidium</taxon>
    </lineage>
</organism>
<dbReference type="InterPro" id="IPR009091">
    <property type="entry name" value="RCC1/BLIP-II"/>
</dbReference>
<dbReference type="PANTHER" id="PTHR22870">
    <property type="entry name" value="REGULATOR OF CHROMOSOME CONDENSATION"/>
    <property type="match status" value="1"/>
</dbReference>
<evidence type="ECO:0000313" key="7">
    <source>
        <dbReference type="EMBL" id="RWS28366.1"/>
    </source>
</evidence>
<evidence type="ECO:0000256" key="1">
    <source>
        <dbReference type="ARBA" id="ARBA00004123"/>
    </source>
</evidence>
<reference evidence="7 8" key="1">
    <citation type="journal article" date="2018" name="Gigascience">
        <title>Genomes of trombidid mites reveal novel predicted allergens and laterally-transferred genes associated with secondary metabolism.</title>
        <authorList>
            <person name="Dong X."/>
            <person name="Chaisiri K."/>
            <person name="Xia D."/>
            <person name="Armstrong S.D."/>
            <person name="Fang Y."/>
            <person name="Donnelly M.J."/>
            <person name="Kadowaki T."/>
            <person name="McGarry J.W."/>
            <person name="Darby A.C."/>
            <person name="Makepeace B.L."/>
        </authorList>
    </citation>
    <scope>NUCLEOTIDE SEQUENCE [LARGE SCALE GENOMIC DNA]</scope>
    <source>
        <strain evidence="7">UoL-UT</strain>
    </source>
</reference>
<dbReference type="SMART" id="SM00298">
    <property type="entry name" value="CHROMO"/>
    <property type="match status" value="1"/>
</dbReference>
<dbReference type="AlphaFoldDB" id="A0A443SLF2"/>
<dbReference type="PROSITE" id="PS50012">
    <property type="entry name" value="RCC1_3"/>
    <property type="match status" value="5"/>
</dbReference>
<dbReference type="PRINTS" id="PR00633">
    <property type="entry name" value="RCCNDNSATION"/>
</dbReference>
<gene>
    <name evidence="7" type="ORF">B4U80_09444</name>
</gene>
<dbReference type="Gene3D" id="2.40.50.40">
    <property type="match status" value="2"/>
</dbReference>
<feature type="repeat" description="RCC1" evidence="4">
    <location>
        <begin position="293"/>
        <end position="343"/>
    </location>
</feature>
<proteinExistence type="predicted"/>
<evidence type="ECO:0000256" key="5">
    <source>
        <dbReference type="SAM" id="MobiDB-lite"/>
    </source>
</evidence>
<dbReference type="InterPro" id="IPR000408">
    <property type="entry name" value="Reg_chr_condens"/>
</dbReference>
<evidence type="ECO:0000256" key="3">
    <source>
        <dbReference type="ARBA" id="ARBA00023242"/>
    </source>
</evidence>
<dbReference type="Proteomes" id="UP000288716">
    <property type="component" value="Unassembled WGS sequence"/>
</dbReference>
<name>A0A443SLF2_9ACAR</name>
<evidence type="ECO:0000259" key="6">
    <source>
        <dbReference type="PROSITE" id="PS50013"/>
    </source>
</evidence>
<protein>
    <submittedName>
        <fullName evidence="7">X-linked retinitis pigmentosa GTPase regulator-like protein</fullName>
    </submittedName>
</protein>